<dbReference type="EMBL" id="JANEYG010000023">
    <property type="protein sequence ID" value="KAJ8918656.1"/>
    <property type="molecule type" value="Genomic_DNA"/>
</dbReference>
<accession>A0AAV8VYI4</accession>
<dbReference type="AlphaFoldDB" id="A0AAV8VYI4"/>
<organism evidence="1 2">
    <name type="scientific">Exocentrus adspersus</name>
    <dbReference type="NCBI Taxonomy" id="1586481"/>
    <lineage>
        <taxon>Eukaryota</taxon>
        <taxon>Metazoa</taxon>
        <taxon>Ecdysozoa</taxon>
        <taxon>Arthropoda</taxon>
        <taxon>Hexapoda</taxon>
        <taxon>Insecta</taxon>
        <taxon>Pterygota</taxon>
        <taxon>Neoptera</taxon>
        <taxon>Endopterygota</taxon>
        <taxon>Coleoptera</taxon>
        <taxon>Polyphaga</taxon>
        <taxon>Cucujiformia</taxon>
        <taxon>Chrysomeloidea</taxon>
        <taxon>Cerambycidae</taxon>
        <taxon>Lamiinae</taxon>
        <taxon>Acanthocinini</taxon>
        <taxon>Exocentrus</taxon>
    </lineage>
</organism>
<reference evidence="1 2" key="1">
    <citation type="journal article" date="2023" name="Insect Mol. Biol.">
        <title>Genome sequencing provides insights into the evolution of gene families encoding plant cell wall-degrading enzymes in longhorned beetles.</title>
        <authorList>
            <person name="Shin N.R."/>
            <person name="Okamura Y."/>
            <person name="Kirsch R."/>
            <person name="Pauchet Y."/>
        </authorList>
    </citation>
    <scope>NUCLEOTIDE SEQUENCE [LARGE SCALE GENOMIC DNA]</scope>
    <source>
        <strain evidence="1">EAD_L_NR</strain>
    </source>
</reference>
<gene>
    <name evidence="1" type="ORF">NQ315_014975</name>
</gene>
<proteinExistence type="predicted"/>
<name>A0AAV8VYI4_9CUCU</name>
<evidence type="ECO:0000313" key="2">
    <source>
        <dbReference type="Proteomes" id="UP001159042"/>
    </source>
</evidence>
<protein>
    <submittedName>
        <fullName evidence="1">Uncharacterized protein</fullName>
    </submittedName>
</protein>
<keyword evidence="2" id="KW-1185">Reference proteome</keyword>
<comment type="caution">
    <text evidence="1">The sequence shown here is derived from an EMBL/GenBank/DDBJ whole genome shotgun (WGS) entry which is preliminary data.</text>
</comment>
<dbReference type="Proteomes" id="UP001159042">
    <property type="component" value="Unassembled WGS sequence"/>
</dbReference>
<evidence type="ECO:0000313" key="1">
    <source>
        <dbReference type="EMBL" id="KAJ8918656.1"/>
    </source>
</evidence>
<sequence>MKKYHNEKNLITVNGMGNLKKNEQNIPDMQGGGTWRLGRPTCVLESDFGFILNCAFKKSGLFRIRNLGGVKAHIGLETCIPST</sequence>